<dbReference type="RefSeq" id="WP_100283919.1">
    <property type="nucleotide sequence ID" value="NZ_CP024923.1"/>
</dbReference>
<keyword evidence="1" id="KW-0812">Transmembrane</keyword>
<gene>
    <name evidence="2" type="ORF">CVN68_21005</name>
</gene>
<name>A0A2K8MQ56_9SPHN</name>
<sequence>MRLDRNPWLLAGGIASGLAALVHLACIAGGSAWYRAVGAPPQVVHAVERGAWQPVLVTVAIAAGLTIWAAYALAGAGVIRRMPLLRLALIGITAIYLLRGLMFRPELLGRPDLSQTFALWSAGIVLAMGLVHAVGLRRGWNQL</sequence>
<reference evidence="2 3" key="1">
    <citation type="submission" date="2017-11" db="EMBL/GenBank/DDBJ databases">
        <title>Complete genome sequence of Sphingomonas sp. Strain Cra20, a psychrotolerant potential plant growth promoting rhizobacteria.</title>
        <authorList>
            <person name="Luo Y."/>
        </authorList>
    </citation>
    <scope>NUCLEOTIDE SEQUENCE [LARGE SCALE GENOMIC DNA]</scope>
    <source>
        <strain evidence="2 3">Cra20</strain>
    </source>
</reference>
<feature type="transmembrane region" description="Helical" evidence="1">
    <location>
        <begin position="7"/>
        <end position="31"/>
    </location>
</feature>
<feature type="transmembrane region" description="Helical" evidence="1">
    <location>
        <begin position="84"/>
        <end position="102"/>
    </location>
</feature>
<keyword evidence="1" id="KW-1133">Transmembrane helix</keyword>
<evidence type="ECO:0000313" key="3">
    <source>
        <dbReference type="Proteomes" id="UP000229081"/>
    </source>
</evidence>
<dbReference type="KEGG" id="sphc:CVN68_21005"/>
<feature type="transmembrane region" description="Helical" evidence="1">
    <location>
        <begin position="51"/>
        <end position="72"/>
    </location>
</feature>
<dbReference type="EMBL" id="CP024923">
    <property type="protein sequence ID" value="ATY34129.1"/>
    <property type="molecule type" value="Genomic_DNA"/>
</dbReference>
<keyword evidence="3" id="KW-1185">Reference proteome</keyword>
<organism evidence="2 3">
    <name type="scientific">Sphingomonas psychrotolerans</name>
    <dbReference type="NCBI Taxonomy" id="1327635"/>
    <lineage>
        <taxon>Bacteria</taxon>
        <taxon>Pseudomonadati</taxon>
        <taxon>Pseudomonadota</taxon>
        <taxon>Alphaproteobacteria</taxon>
        <taxon>Sphingomonadales</taxon>
        <taxon>Sphingomonadaceae</taxon>
        <taxon>Sphingomonas</taxon>
    </lineage>
</organism>
<proteinExistence type="predicted"/>
<evidence type="ECO:0000313" key="2">
    <source>
        <dbReference type="EMBL" id="ATY34129.1"/>
    </source>
</evidence>
<dbReference type="OrthoDB" id="5457135at2"/>
<feature type="transmembrane region" description="Helical" evidence="1">
    <location>
        <begin position="117"/>
        <end position="136"/>
    </location>
</feature>
<dbReference type="AlphaFoldDB" id="A0A2K8MQ56"/>
<dbReference type="Proteomes" id="UP000229081">
    <property type="component" value="Chromosome"/>
</dbReference>
<keyword evidence="1" id="KW-0472">Membrane</keyword>
<protein>
    <submittedName>
        <fullName evidence="2">Uncharacterized protein</fullName>
    </submittedName>
</protein>
<accession>A0A2K8MQ56</accession>
<evidence type="ECO:0000256" key="1">
    <source>
        <dbReference type="SAM" id="Phobius"/>
    </source>
</evidence>